<sequence>MRPFDKDSAPLDLESPPSVPPSAERIENWIVPGTFAMDETSWTPDPPATADAMTGSALRRLLITPEVLAAMSEDDAPQPKLLDRLLGRKRR</sequence>
<feature type="region of interest" description="Disordered" evidence="1">
    <location>
        <begin position="1"/>
        <end position="25"/>
    </location>
</feature>
<dbReference type="EMBL" id="JACIDY010000002">
    <property type="protein sequence ID" value="MBB3939454.1"/>
    <property type="molecule type" value="Genomic_DNA"/>
</dbReference>
<reference evidence="2 3" key="1">
    <citation type="submission" date="2020-08" db="EMBL/GenBank/DDBJ databases">
        <title>Genomic Encyclopedia of Type Strains, Phase IV (KMG-IV): sequencing the most valuable type-strain genomes for metagenomic binning, comparative biology and taxonomic classification.</title>
        <authorList>
            <person name="Goeker M."/>
        </authorList>
    </citation>
    <scope>NUCLEOTIDE SEQUENCE [LARGE SCALE GENOMIC DNA]</scope>
    <source>
        <strain evidence="2 3">DSM 27568</strain>
    </source>
</reference>
<gene>
    <name evidence="2" type="ORF">GGR39_001094</name>
</gene>
<dbReference type="AlphaFoldDB" id="A0A7W6BWW0"/>
<organism evidence="2 3">
    <name type="scientific">Novosphingobium fluoreni</name>
    <dbReference type="NCBI Taxonomy" id="1391222"/>
    <lineage>
        <taxon>Bacteria</taxon>
        <taxon>Pseudomonadati</taxon>
        <taxon>Pseudomonadota</taxon>
        <taxon>Alphaproteobacteria</taxon>
        <taxon>Sphingomonadales</taxon>
        <taxon>Sphingomonadaceae</taxon>
        <taxon>Novosphingobium</taxon>
    </lineage>
</organism>
<accession>A0A7W6BWW0</accession>
<evidence type="ECO:0000313" key="3">
    <source>
        <dbReference type="Proteomes" id="UP000561459"/>
    </source>
</evidence>
<name>A0A7W6BWW0_9SPHN</name>
<evidence type="ECO:0000256" key="1">
    <source>
        <dbReference type="SAM" id="MobiDB-lite"/>
    </source>
</evidence>
<protein>
    <submittedName>
        <fullName evidence="2">Uncharacterized protein</fullName>
    </submittedName>
</protein>
<dbReference type="Proteomes" id="UP000561459">
    <property type="component" value="Unassembled WGS sequence"/>
</dbReference>
<dbReference type="RefSeq" id="WP_183616214.1">
    <property type="nucleotide sequence ID" value="NZ_JACIDY010000002.1"/>
</dbReference>
<proteinExistence type="predicted"/>
<evidence type="ECO:0000313" key="2">
    <source>
        <dbReference type="EMBL" id="MBB3939454.1"/>
    </source>
</evidence>
<comment type="caution">
    <text evidence="2">The sequence shown here is derived from an EMBL/GenBank/DDBJ whole genome shotgun (WGS) entry which is preliminary data.</text>
</comment>
<keyword evidence="3" id="KW-1185">Reference proteome</keyword>